<dbReference type="GO" id="GO:0003676">
    <property type="term" value="F:nucleic acid binding"/>
    <property type="evidence" value="ECO:0007669"/>
    <property type="project" value="InterPro"/>
</dbReference>
<organism evidence="2 3">
    <name type="scientific">Cajanus cajan</name>
    <name type="common">Pigeon pea</name>
    <name type="synonym">Cajanus indicus</name>
    <dbReference type="NCBI Taxonomy" id="3821"/>
    <lineage>
        <taxon>Eukaryota</taxon>
        <taxon>Viridiplantae</taxon>
        <taxon>Streptophyta</taxon>
        <taxon>Embryophyta</taxon>
        <taxon>Tracheophyta</taxon>
        <taxon>Spermatophyta</taxon>
        <taxon>Magnoliopsida</taxon>
        <taxon>eudicotyledons</taxon>
        <taxon>Gunneridae</taxon>
        <taxon>Pentapetalae</taxon>
        <taxon>rosids</taxon>
        <taxon>fabids</taxon>
        <taxon>Fabales</taxon>
        <taxon>Fabaceae</taxon>
        <taxon>Papilionoideae</taxon>
        <taxon>50 kb inversion clade</taxon>
        <taxon>NPAAA clade</taxon>
        <taxon>indigoferoid/millettioid clade</taxon>
        <taxon>Phaseoleae</taxon>
        <taxon>Cajanus</taxon>
    </lineage>
</organism>
<dbReference type="PANTHER" id="PTHR48475">
    <property type="entry name" value="RIBONUCLEASE H"/>
    <property type="match status" value="1"/>
</dbReference>
<dbReference type="InterPro" id="IPR036397">
    <property type="entry name" value="RNaseH_sf"/>
</dbReference>
<dbReference type="InterPro" id="IPR012337">
    <property type="entry name" value="RNaseH-like_sf"/>
</dbReference>
<dbReference type="OMA" id="RWVILCC"/>
<accession>A0A151UDS3</accession>
<dbReference type="InterPro" id="IPR002156">
    <property type="entry name" value="RNaseH_domain"/>
</dbReference>
<dbReference type="PROSITE" id="PS50879">
    <property type="entry name" value="RNASE_H_1"/>
    <property type="match status" value="1"/>
</dbReference>
<sequence>MHVDGSSNQQGSGAGIILESPSGITLEQSLRFGFKTSNNQAEYEALLAGMRLAAEMGATKVVCWTDSKVVAEQVNDNFQVKDAHLLKYYHMFKAMKDQFHEVQV</sequence>
<dbReference type="Gene3D" id="3.30.420.10">
    <property type="entry name" value="Ribonuclease H-like superfamily/Ribonuclease H"/>
    <property type="match status" value="1"/>
</dbReference>
<dbReference type="AlphaFoldDB" id="A0A151UDS3"/>
<dbReference type="Gramene" id="C.cajan_45708.t">
    <property type="protein sequence ID" value="C.cajan_45708.t.cds1"/>
    <property type="gene ID" value="C.cajan_45708"/>
</dbReference>
<dbReference type="GO" id="GO:0004523">
    <property type="term" value="F:RNA-DNA hybrid ribonuclease activity"/>
    <property type="evidence" value="ECO:0007669"/>
    <property type="project" value="InterPro"/>
</dbReference>
<proteinExistence type="predicted"/>
<gene>
    <name evidence="2" type="ORF">KK1_046755</name>
</gene>
<dbReference type="PANTHER" id="PTHR48475:SF2">
    <property type="entry name" value="RIBONUCLEASE H"/>
    <property type="match status" value="1"/>
</dbReference>
<comment type="caution">
    <text evidence="2">The sequence shown here is derived from an EMBL/GenBank/DDBJ whole genome shotgun (WGS) entry which is preliminary data.</text>
</comment>
<name>A0A151UDS3_CAJCA</name>
<dbReference type="SUPFAM" id="SSF53098">
    <property type="entry name" value="Ribonuclease H-like"/>
    <property type="match status" value="1"/>
</dbReference>
<dbReference type="EMBL" id="AGCT01022968">
    <property type="protein sequence ID" value="KYP77462.1"/>
    <property type="molecule type" value="Genomic_DNA"/>
</dbReference>
<evidence type="ECO:0000313" key="3">
    <source>
        <dbReference type="Proteomes" id="UP000075243"/>
    </source>
</evidence>
<keyword evidence="3" id="KW-1185">Reference proteome</keyword>
<protein>
    <submittedName>
        <fullName evidence="2">Uncharacterized protein Mb2253c family</fullName>
    </submittedName>
</protein>
<dbReference type="Pfam" id="PF13456">
    <property type="entry name" value="RVT_3"/>
    <property type="match status" value="1"/>
</dbReference>
<evidence type="ECO:0000313" key="2">
    <source>
        <dbReference type="EMBL" id="KYP77462.1"/>
    </source>
</evidence>
<dbReference type="Proteomes" id="UP000075243">
    <property type="component" value="Unassembled WGS sequence"/>
</dbReference>
<evidence type="ECO:0000259" key="1">
    <source>
        <dbReference type="PROSITE" id="PS50879"/>
    </source>
</evidence>
<reference evidence="2" key="1">
    <citation type="journal article" date="2012" name="Nat. Biotechnol.">
        <title>Draft genome sequence of pigeonpea (Cajanus cajan), an orphan legume crop of resource-poor farmers.</title>
        <authorList>
            <person name="Varshney R.K."/>
            <person name="Chen W."/>
            <person name="Li Y."/>
            <person name="Bharti A.K."/>
            <person name="Saxena R.K."/>
            <person name="Schlueter J.A."/>
            <person name="Donoghue M.T."/>
            <person name="Azam S."/>
            <person name="Fan G."/>
            <person name="Whaley A.M."/>
            <person name="Farmer A.D."/>
            <person name="Sheridan J."/>
            <person name="Iwata A."/>
            <person name="Tuteja R."/>
            <person name="Penmetsa R.V."/>
            <person name="Wu W."/>
            <person name="Upadhyaya H.D."/>
            <person name="Yang S.P."/>
            <person name="Shah T."/>
            <person name="Saxena K.B."/>
            <person name="Michael T."/>
            <person name="McCombie W.R."/>
            <person name="Yang B."/>
            <person name="Zhang G."/>
            <person name="Yang H."/>
            <person name="Wang J."/>
            <person name="Spillane C."/>
            <person name="Cook D.R."/>
            <person name="May G.D."/>
            <person name="Xu X."/>
            <person name="Jackson S.A."/>
        </authorList>
    </citation>
    <scope>NUCLEOTIDE SEQUENCE [LARGE SCALE GENOMIC DNA]</scope>
</reference>
<dbReference type="CDD" id="cd09279">
    <property type="entry name" value="RNase_HI_like"/>
    <property type="match status" value="1"/>
</dbReference>
<feature type="domain" description="RNase H type-1" evidence="1">
    <location>
        <begin position="1"/>
        <end position="104"/>
    </location>
</feature>